<dbReference type="Proteomes" id="UP000777784">
    <property type="component" value="Unassembled WGS sequence"/>
</dbReference>
<dbReference type="GO" id="GO:0006261">
    <property type="term" value="P:DNA-templated DNA replication"/>
    <property type="evidence" value="ECO:0007669"/>
    <property type="project" value="TreeGrafter"/>
</dbReference>
<dbReference type="Pfam" id="PF13177">
    <property type="entry name" value="DNA_pol3_delta2"/>
    <property type="match status" value="1"/>
</dbReference>
<evidence type="ECO:0000313" key="2">
    <source>
        <dbReference type="Proteomes" id="UP000777784"/>
    </source>
</evidence>
<dbReference type="PANTHER" id="PTHR11669">
    <property type="entry name" value="REPLICATION FACTOR C / DNA POLYMERASE III GAMMA-TAU SUBUNIT"/>
    <property type="match status" value="1"/>
</dbReference>
<gene>
    <name evidence="1" type="ORF">KJ970_07455</name>
</gene>
<dbReference type="Gene3D" id="3.40.50.300">
    <property type="entry name" value="P-loop containing nucleotide triphosphate hydrolases"/>
    <property type="match status" value="1"/>
</dbReference>
<accession>A0A948RTS3</accession>
<protein>
    <recommendedName>
        <fullName evidence="3">DNA polymerase III subunit delta</fullName>
    </recommendedName>
</protein>
<reference evidence="1" key="1">
    <citation type="submission" date="2021-05" db="EMBL/GenBank/DDBJ databases">
        <title>Energy efficiency and biological interactions define the core microbiome of deep oligotrophic groundwater.</title>
        <authorList>
            <person name="Mehrshad M."/>
            <person name="Lopez-Fernandez M."/>
            <person name="Bell E."/>
            <person name="Bernier-Latmani R."/>
            <person name="Bertilsson S."/>
            <person name="Dopson M."/>
        </authorList>
    </citation>
    <scope>NUCLEOTIDE SEQUENCE</scope>
    <source>
        <strain evidence="1">Modern_marine.mb.64</strain>
    </source>
</reference>
<dbReference type="PANTHER" id="PTHR11669:SF8">
    <property type="entry name" value="DNA POLYMERASE III SUBUNIT DELTA"/>
    <property type="match status" value="1"/>
</dbReference>
<comment type="caution">
    <text evidence="1">The sequence shown here is derived from an EMBL/GenBank/DDBJ whole genome shotgun (WGS) entry which is preliminary data.</text>
</comment>
<name>A0A948RTS3_UNCEI</name>
<sequence>MSPRSSHGETSPAAGSSPWIGPIWDHIRFQDEALEAIREPLLAGRLPHSLLLWGPSGVGKMRTAHGLAQALLCTAATPPCGACAGCSKVSRFLHPDLHTLRPLKSKEDPTDDPILAAYASERFGSIEAIPPAAVGIDRIRAIKMEASKSLVEGRCRVLLISQADLMTSEAANAALKIMEEPRGETFLILTVADPRRLLPTVVSRCRRIRFRALPQDYMAAVILDETGSSAETARLAVALAEGNLPKAIQWAQEEIIQRRDEILELVAPTGGDMARVIKKAESWGRRWDAGTAPFLAGLLGLWQQDLMRCLAGSPEEGIVHRDCLDRLHRESKTVSIAEIRRRLELIEELVESVQHYVNPQLSLKAFLLAWEKGDTPDRMQRPI</sequence>
<dbReference type="SUPFAM" id="SSF52540">
    <property type="entry name" value="P-loop containing nucleoside triphosphate hydrolases"/>
    <property type="match status" value="1"/>
</dbReference>
<dbReference type="EMBL" id="JAHJDP010000035">
    <property type="protein sequence ID" value="MBU2690750.1"/>
    <property type="molecule type" value="Genomic_DNA"/>
</dbReference>
<dbReference type="AlphaFoldDB" id="A0A948RTS3"/>
<organism evidence="1 2">
    <name type="scientific">Eiseniibacteriota bacterium</name>
    <dbReference type="NCBI Taxonomy" id="2212470"/>
    <lineage>
        <taxon>Bacteria</taxon>
        <taxon>Candidatus Eiseniibacteriota</taxon>
    </lineage>
</organism>
<dbReference type="InterPro" id="IPR050238">
    <property type="entry name" value="DNA_Rep/Repair_Clamp_Loader"/>
</dbReference>
<evidence type="ECO:0008006" key="3">
    <source>
        <dbReference type="Google" id="ProtNLM"/>
    </source>
</evidence>
<dbReference type="InterPro" id="IPR027417">
    <property type="entry name" value="P-loop_NTPase"/>
</dbReference>
<proteinExistence type="predicted"/>
<evidence type="ECO:0000313" key="1">
    <source>
        <dbReference type="EMBL" id="MBU2690750.1"/>
    </source>
</evidence>